<evidence type="ECO:0000313" key="2">
    <source>
        <dbReference type="EMBL" id="BBE20459.1"/>
    </source>
</evidence>
<dbReference type="Pfam" id="PF13476">
    <property type="entry name" value="AAA_23"/>
    <property type="match status" value="1"/>
</dbReference>
<dbReference type="Gene3D" id="3.40.50.300">
    <property type="entry name" value="P-loop containing nucleotide triphosphate hydrolases"/>
    <property type="match status" value="1"/>
</dbReference>
<reference evidence="2" key="1">
    <citation type="journal article" date="2020" name="Int. J. Syst. Evol. Microbiol.">
        <title>Aquipluma nitroreducens gen. nov. sp. nov., a novel facultatively anaerobic bacterium isolated from a freshwater lake.</title>
        <authorList>
            <person name="Watanabe M."/>
            <person name="Kojima H."/>
            <person name="Fukui M."/>
        </authorList>
    </citation>
    <scope>NUCLEOTIDE SEQUENCE</scope>
    <source>
        <strain evidence="2">MeG22</strain>
    </source>
</reference>
<dbReference type="InterPro" id="IPR027417">
    <property type="entry name" value="P-loop_NTPase"/>
</dbReference>
<dbReference type="SUPFAM" id="SSF52540">
    <property type="entry name" value="P-loop containing nucleoside triphosphate hydrolases"/>
    <property type="match status" value="1"/>
</dbReference>
<dbReference type="EMBL" id="AP018694">
    <property type="protein sequence ID" value="BBE20459.1"/>
    <property type="molecule type" value="Genomic_DNA"/>
</dbReference>
<accession>A0A5K7SG56</accession>
<dbReference type="KEGG" id="anf:AQPE_4651"/>
<dbReference type="GO" id="GO:0006302">
    <property type="term" value="P:double-strand break repair"/>
    <property type="evidence" value="ECO:0007669"/>
    <property type="project" value="InterPro"/>
</dbReference>
<organism evidence="2 3">
    <name type="scientific">Aquipluma nitroreducens</name>
    <dbReference type="NCBI Taxonomy" id="2010828"/>
    <lineage>
        <taxon>Bacteria</taxon>
        <taxon>Pseudomonadati</taxon>
        <taxon>Bacteroidota</taxon>
        <taxon>Bacteroidia</taxon>
        <taxon>Marinilabiliales</taxon>
        <taxon>Prolixibacteraceae</taxon>
        <taxon>Aquipluma</taxon>
    </lineage>
</organism>
<dbReference type="RefSeq" id="WP_318348606.1">
    <property type="nucleotide sequence ID" value="NZ_AP018694.1"/>
</dbReference>
<dbReference type="GO" id="GO:0016887">
    <property type="term" value="F:ATP hydrolysis activity"/>
    <property type="evidence" value="ECO:0007669"/>
    <property type="project" value="InterPro"/>
</dbReference>
<feature type="domain" description="Rad50/SbcC-type AAA" evidence="1">
    <location>
        <begin position="14"/>
        <end position="237"/>
    </location>
</feature>
<evidence type="ECO:0000259" key="1">
    <source>
        <dbReference type="Pfam" id="PF13476"/>
    </source>
</evidence>
<dbReference type="AlphaFoldDB" id="A0A5K7SG56"/>
<sequence length="309" mass="36362">MRSYVAKIGLFDKIGNEHSVELQPGINVITGRSSTGKSALIEIFDYCFGSSEETIPDGIITDNAEIYFVILSIKKAFLVLARNPSISTKVFLKYDLKFNNDLLIDREYFEEDYFLSLNDFKSTLGNFLGIDIIDTDEDLEQKKLRKRSKGRPSVRNMTSYFLQHQNLIANKHSLFYRFDQKEKREQTIDQFKIFCGFVDQEYYLKKQALNELRVELEREKRLNLSHNDYKNQLSIKLQDYLNDYNYIVGKPLFDQFASNILKAPKQYLDNIEDYEIDPDYESDGFVKRLKKLNEEKNTELGNKEKRQFV</sequence>
<dbReference type="Proteomes" id="UP001193389">
    <property type="component" value="Chromosome"/>
</dbReference>
<gene>
    <name evidence="2" type="ORF">AQPE_4651</name>
</gene>
<keyword evidence="3" id="KW-1185">Reference proteome</keyword>
<evidence type="ECO:0000313" key="3">
    <source>
        <dbReference type="Proteomes" id="UP001193389"/>
    </source>
</evidence>
<proteinExistence type="predicted"/>
<name>A0A5K7SG56_9BACT</name>
<protein>
    <submittedName>
        <fullName evidence="2">Plasmid-related protein</fullName>
    </submittedName>
</protein>
<dbReference type="InterPro" id="IPR038729">
    <property type="entry name" value="Rad50/SbcC_AAA"/>
</dbReference>